<feature type="transmembrane region" description="Helical" evidence="12">
    <location>
        <begin position="735"/>
        <end position="755"/>
    </location>
</feature>
<evidence type="ECO:0000313" key="15">
    <source>
        <dbReference type="Proteomes" id="UP001338582"/>
    </source>
</evidence>
<feature type="transmembrane region" description="Helical" evidence="12">
    <location>
        <begin position="698"/>
        <end position="715"/>
    </location>
</feature>
<dbReference type="GeneID" id="88171843"/>
<feature type="transmembrane region" description="Helical" evidence="12">
    <location>
        <begin position="533"/>
        <end position="550"/>
    </location>
</feature>
<keyword evidence="9 12" id="KW-1133">Transmembrane helix</keyword>
<dbReference type="InterPro" id="IPR045687">
    <property type="entry name" value="PIGG/GPI7_C"/>
</dbReference>
<dbReference type="AlphaFoldDB" id="A0AAX4H5D3"/>
<keyword evidence="6 12" id="KW-0808">Transferase</keyword>
<organism evidence="14 15">
    <name type="scientific">Australozyma saopauloensis</name>
    <dbReference type="NCBI Taxonomy" id="291208"/>
    <lineage>
        <taxon>Eukaryota</taxon>
        <taxon>Fungi</taxon>
        <taxon>Dikarya</taxon>
        <taxon>Ascomycota</taxon>
        <taxon>Saccharomycotina</taxon>
        <taxon>Pichiomycetes</taxon>
        <taxon>Metschnikowiaceae</taxon>
        <taxon>Australozyma</taxon>
    </lineage>
</organism>
<dbReference type="Proteomes" id="UP001338582">
    <property type="component" value="Chromosome 1"/>
</dbReference>
<evidence type="ECO:0000256" key="10">
    <source>
        <dbReference type="ARBA" id="ARBA00023136"/>
    </source>
</evidence>
<evidence type="ECO:0000256" key="4">
    <source>
        <dbReference type="ARBA" id="ARBA00020830"/>
    </source>
</evidence>
<comment type="similarity">
    <text evidence="3 12">Belongs to the PIGG/PIGN/PIGO family. PIGG subfamily.</text>
</comment>
<feature type="transmembrane region" description="Helical" evidence="12">
    <location>
        <begin position="776"/>
        <end position="800"/>
    </location>
</feature>
<keyword evidence="8 12" id="KW-0256">Endoplasmic reticulum</keyword>
<dbReference type="Pfam" id="PF01663">
    <property type="entry name" value="Phosphodiest"/>
    <property type="match status" value="1"/>
</dbReference>
<dbReference type="InterPro" id="IPR017850">
    <property type="entry name" value="Alkaline_phosphatase_core_sf"/>
</dbReference>
<protein>
    <recommendedName>
        <fullName evidence="4 12">GPI ethanolamine phosphate transferase 2</fullName>
    </recommendedName>
</protein>
<feature type="transmembrane region" description="Helical" evidence="12">
    <location>
        <begin position="562"/>
        <end position="583"/>
    </location>
</feature>
<feature type="transmembrane region" description="Helical" evidence="12">
    <location>
        <begin position="450"/>
        <end position="469"/>
    </location>
</feature>
<dbReference type="InterPro" id="IPR002591">
    <property type="entry name" value="Phosphodiest/P_Trfase"/>
</dbReference>
<keyword evidence="11" id="KW-0325">Glycoprotein</keyword>
<evidence type="ECO:0000256" key="6">
    <source>
        <dbReference type="ARBA" id="ARBA00022679"/>
    </source>
</evidence>
<dbReference type="Gene3D" id="3.40.720.10">
    <property type="entry name" value="Alkaline Phosphatase, subunit A"/>
    <property type="match status" value="1"/>
</dbReference>
<feature type="transmembrane region" description="Helical" evidence="12">
    <location>
        <begin position="475"/>
        <end position="503"/>
    </location>
</feature>
<dbReference type="CDD" id="cd16024">
    <property type="entry name" value="GPI_EPT_2"/>
    <property type="match status" value="1"/>
</dbReference>
<evidence type="ECO:0000313" key="14">
    <source>
        <dbReference type="EMBL" id="WPK23534.1"/>
    </source>
</evidence>
<keyword evidence="15" id="KW-1185">Reference proteome</keyword>
<keyword evidence="7 12" id="KW-0812">Transmembrane</keyword>
<dbReference type="EMBL" id="CP138894">
    <property type="protein sequence ID" value="WPK23534.1"/>
    <property type="molecule type" value="Genomic_DNA"/>
</dbReference>
<evidence type="ECO:0000256" key="1">
    <source>
        <dbReference type="ARBA" id="ARBA00004477"/>
    </source>
</evidence>
<evidence type="ECO:0000256" key="7">
    <source>
        <dbReference type="ARBA" id="ARBA00022692"/>
    </source>
</evidence>
<evidence type="ECO:0000256" key="3">
    <source>
        <dbReference type="ARBA" id="ARBA00005315"/>
    </source>
</evidence>
<feature type="transmembrane region" description="Helical" evidence="12">
    <location>
        <begin position="812"/>
        <end position="837"/>
    </location>
</feature>
<feature type="transmembrane region" description="Helical" evidence="12">
    <location>
        <begin position="419"/>
        <end position="438"/>
    </location>
</feature>
<gene>
    <name evidence="14" type="ORF">PUMCH_000775</name>
</gene>
<evidence type="ECO:0000256" key="11">
    <source>
        <dbReference type="ARBA" id="ARBA00023180"/>
    </source>
</evidence>
<dbReference type="Pfam" id="PF19316">
    <property type="entry name" value="PIGO_PIGG"/>
    <property type="match status" value="1"/>
</dbReference>
<comment type="function">
    <text evidence="12">Ethanolamine phosphate transferase involved in glycosylphosphatidylinositol-anchor biosynthesis. Transfers ethanolamine phosphate to the GPI second mannose.</text>
</comment>
<sequence>MFLWLKYFVCLFLQVVGFVLFAVGFFPQKNVLPGFNSLPEGVSPFINGDGAAFDKLIFIVVDALRADFMYSNSSLMHFLHSLIRDGAALPFTAHAHPPTVTLPRLKGITTGGTPSFIDAVFNVADDNDSSQGLSKQDSWLSQFTKSKNKTLHFYGDDTWLKLFPEEEFFAKSEGTDSFFVSDFTEVDNNVTRHLNSEIKDQSWDGLILHYLGLDHIGHKSGPNSVYMGSKQVEMDSILKDLYESRVASSNSTLLVIMGDHGMNELGNHGGSSDGETSPGLVLASPKFKGMSRKLTCPQEPTPDYKYFSQISQIDLVPTLSALFNFAIPINNLGVVIPDILKLWPDELQRKSILLENCRQFMSLLETQSTIKQSELKAINEDFAKLVHPSLNNCDSYISFLKNSQRLLAENSTNYLYREIWSGFVLIAMSLVFSGYLVLGALKNKSYKQLLAYATFGIVYAIHFHGSSLIEEEYQLWWLLTICVLAIQYFNGAYTVAQFALLLISARVIRSWSNSGQKFSTPFTLSSYLLEHEGLNWLLIIVTYIVTLWPRRENDLMNTGSSFQFVGASLQLWILILALLSLTFKVVQFRVDGRNLPEWLSVVFNLYHDSEQPFDKKIYQDISIDLSKQFFYGSLGYIVVASVSSKLGASISRRSIFNVLTLFLLHQSRPESIPIFMILAVANSSLSQMATANDTLNQMLITICFQHLTFFSMGNTNLLATVDLSNAYNGVSEYDILNVSLLTFISNFAGVIYWLLSQAQLICLSSKKIRLGKFLELSCLKVAFYALSMGSLVASCINLRYHLFIWSVFSPKLLYFFVWAIFVNVLTELLCTSLLLVII</sequence>
<dbReference type="InterPro" id="IPR039527">
    <property type="entry name" value="PIGG/GPI7"/>
</dbReference>
<comment type="pathway">
    <text evidence="2 12">Glycolipid biosynthesis; glycosylphosphatidylinositol-anchor biosynthesis.</text>
</comment>
<keyword evidence="5 12" id="KW-0337">GPI-anchor biosynthesis</keyword>
<proteinExistence type="inferred from homology"/>
<keyword evidence="10 12" id="KW-0472">Membrane</keyword>
<dbReference type="InterPro" id="IPR037674">
    <property type="entry name" value="PIG-G_N"/>
</dbReference>
<dbReference type="GO" id="GO:0051267">
    <property type="term" value="F:CP2 mannose-ethanolamine phosphotransferase activity"/>
    <property type="evidence" value="ECO:0007669"/>
    <property type="project" value="TreeGrafter"/>
</dbReference>
<evidence type="ECO:0000256" key="12">
    <source>
        <dbReference type="RuleBase" id="RU367106"/>
    </source>
</evidence>
<dbReference type="KEGG" id="asau:88171843"/>
<evidence type="ECO:0000256" key="8">
    <source>
        <dbReference type="ARBA" id="ARBA00022824"/>
    </source>
</evidence>
<evidence type="ECO:0000256" key="2">
    <source>
        <dbReference type="ARBA" id="ARBA00004687"/>
    </source>
</evidence>
<evidence type="ECO:0000256" key="9">
    <source>
        <dbReference type="ARBA" id="ARBA00022989"/>
    </source>
</evidence>
<accession>A0AAX4H5D3</accession>
<dbReference type="RefSeq" id="XP_062875920.1">
    <property type="nucleotide sequence ID" value="XM_063019850.1"/>
</dbReference>
<feature type="transmembrane region" description="Helical" evidence="12">
    <location>
        <begin position="7"/>
        <end position="26"/>
    </location>
</feature>
<feature type="domain" description="GPI ethanolamine phosphate transferase 2 C-terminal" evidence="13">
    <location>
        <begin position="412"/>
        <end position="836"/>
    </location>
</feature>
<dbReference type="GO" id="GO:0005789">
    <property type="term" value="C:endoplasmic reticulum membrane"/>
    <property type="evidence" value="ECO:0007669"/>
    <property type="project" value="UniProtKB-SubCell"/>
</dbReference>
<name>A0AAX4H5D3_9ASCO</name>
<evidence type="ECO:0000256" key="5">
    <source>
        <dbReference type="ARBA" id="ARBA00022502"/>
    </source>
</evidence>
<dbReference type="SUPFAM" id="SSF53649">
    <property type="entry name" value="Alkaline phosphatase-like"/>
    <property type="match status" value="1"/>
</dbReference>
<reference evidence="14 15" key="1">
    <citation type="submission" date="2023-10" db="EMBL/GenBank/DDBJ databases">
        <title>Draft Genome Sequence of Candida saopaulonensis from a very Premature Infant with Sepsis.</title>
        <authorList>
            <person name="Ning Y."/>
            <person name="Dai R."/>
            <person name="Xiao M."/>
            <person name="Xu Y."/>
            <person name="Yan Q."/>
            <person name="Zhang L."/>
        </authorList>
    </citation>
    <scope>NUCLEOTIDE SEQUENCE [LARGE SCALE GENOMIC DNA]</scope>
    <source>
        <strain evidence="14 15">19XY460</strain>
    </source>
</reference>
<dbReference type="PANTHER" id="PTHR23072">
    <property type="entry name" value="PHOSPHATIDYLINOSITOL GLYCAN-RELATED"/>
    <property type="match status" value="1"/>
</dbReference>
<dbReference type="PANTHER" id="PTHR23072:SF0">
    <property type="entry name" value="GPI ETHANOLAMINE PHOSPHATE TRANSFERASE 2"/>
    <property type="match status" value="1"/>
</dbReference>
<comment type="subcellular location">
    <subcellularLocation>
        <location evidence="1 12">Endoplasmic reticulum membrane</location>
        <topology evidence="1 12">Multi-pass membrane protein</topology>
    </subcellularLocation>
</comment>
<dbReference type="GO" id="GO:0006506">
    <property type="term" value="P:GPI anchor biosynthetic process"/>
    <property type="evidence" value="ECO:0007669"/>
    <property type="project" value="UniProtKB-KW"/>
</dbReference>
<evidence type="ECO:0000259" key="13">
    <source>
        <dbReference type="Pfam" id="PF19316"/>
    </source>
</evidence>